<dbReference type="EMBL" id="GIBP01000174">
    <property type="protein sequence ID" value="NDV29143.1"/>
    <property type="molecule type" value="Transcribed_RNA"/>
</dbReference>
<reference evidence="3" key="1">
    <citation type="journal article" date="2020" name="J. Eukaryot. Microbiol.">
        <title>De novo Sequencing, Assembly and Annotation of the Transcriptome for the Free-Living Testate Amoeba Arcella intermedia.</title>
        <authorList>
            <person name="Ribeiro G.M."/>
            <person name="Porfirio-Sousa A.L."/>
            <person name="Maurer-Alcala X.X."/>
            <person name="Katz L.A."/>
            <person name="Lahr D.J.G."/>
        </authorList>
    </citation>
    <scope>NUCLEOTIDE SEQUENCE</scope>
</reference>
<proteinExistence type="inferred from homology"/>
<dbReference type="GO" id="GO:0005737">
    <property type="term" value="C:cytoplasm"/>
    <property type="evidence" value="ECO:0007669"/>
    <property type="project" value="TreeGrafter"/>
</dbReference>
<organism evidence="3">
    <name type="scientific">Arcella intermedia</name>
    <dbReference type="NCBI Taxonomy" id="1963864"/>
    <lineage>
        <taxon>Eukaryota</taxon>
        <taxon>Amoebozoa</taxon>
        <taxon>Tubulinea</taxon>
        <taxon>Elardia</taxon>
        <taxon>Arcellinida</taxon>
        <taxon>Sphaerothecina</taxon>
        <taxon>Arcellidae</taxon>
        <taxon>Arcella</taxon>
    </lineage>
</organism>
<dbReference type="GO" id="GO:0006405">
    <property type="term" value="P:RNA export from nucleus"/>
    <property type="evidence" value="ECO:0007669"/>
    <property type="project" value="TreeGrafter"/>
</dbReference>
<dbReference type="Pfam" id="PF08389">
    <property type="entry name" value="Xpo1"/>
    <property type="match status" value="1"/>
</dbReference>
<dbReference type="SUPFAM" id="SSF48371">
    <property type="entry name" value="ARM repeat"/>
    <property type="match status" value="1"/>
</dbReference>
<dbReference type="GO" id="GO:0031267">
    <property type="term" value="F:small GTPase binding"/>
    <property type="evidence" value="ECO:0007669"/>
    <property type="project" value="InterPro"/>
</dbReference>
<dbReference type="GO" id="GO:0003723">
    <property type="term" value="F:RNA binding"/>
    <property type="evidence" value="ECO:0007669"/>
    <property type="project" value="TreeGrafter"/>
</dbReference>
<dbReference type="Gene3D" id="1.25.10.10">
    <property type="entry name" value="Leucine-rich Repeat Variant"/>
    <property type="match status" value="1"/>
</dbReference>
<dbReference type="InterPro" id="IPR001494">
    <property type="entry name" value="Importin-beta_N"/>
</dbReference>
<comment type="similarity">
    <text evidence="1">Belongs to the exportin family.</text>
</comment>
<evidence type="ECO:0000259" key="2">
    <source>
        <dbReference type="PROSITE" id="PS50166"/>
    </source>
</evidence>
<dbReference type="PROSITE" id="PS50166">
    <property type="entry name" value="IMPORTIN_B_NT"/>
    <property type="match status" value="1"/>
</dbReference>
<dbReference type="GO" id="GO:0005634">
    <property type="term" value="C:nucleus"/>
    <property type="evidence" value="ECO:0007669"/>
    <property type="project" value="TreeGrafter"/>
</dbReference>
<dbReference type="PANTHER" id="PTHR11223">
    <property type="entry name" value="EXPORTIN 1/5"/>
    <property type="match status" value="1"/>
</dbReference>
<dbReference type="Pfam" id="PF03810">
    <property type="entry name" value="IBN_N"/>
    <property type="match status" value="1"/>
</dbReference>
<name>A0A6B2KWH1_9EUKA</name>
<dbReference type="Pfam" id="PF19273">
    <property type="entry name" value="Exportin-5"/>
    <property type="match status" value="1"/>
</dbReference>
<accession>A0A6B2KWH1</accession>
<evidence type="ECO:0000313" key="3">
    <source>
        <dbReference type="EMBL" id="NDV29143.1"/>
    </source>
</evidence>
<sequence length="1130" mass="130425">MLHKANEPFVRHFGGQLLEEIVKNKWNDISINRKNEVRSSVLSCLSTGTKDMMEEQGFIKEKLASVIVEIAKREWLRTWKSFQEDLHHLTTLGDTQTELVLIIYRNLAESVHVFNEDIPKNTIRLLVNGILDMSKYIIKLLYNVLNQCYAAYKDVNQTERKPRNTKLIHCALKTLQAYVEWVPLTILKEQNIWEVLCVMLQEVPFRTVSAESVILILDRKEKSDEILLLFPFQHIEWISKSAGVKSGNFEDDHAFENRLCQLLTLCGIKHLTIYKGGTKNNPPHYQFYLELMMRATSHPSLKITTLCLSFWQLLLKTIPNLEWREVICKQLLLELTVKSLKIDYKACKKENANPIQAYIIADFECSSDLHSFFSTFKQKLIGLKSLISTLCPHIALSHVENNLAGITPLLSSPTMDLVQKAEVVYSDVSVIVPSVFTLPLDPARIPQIENIMKILVSTPEEPLNYDHIPSNRVNSVRETLISSKIESLASLGGYYMLNPSQIDIVLGRIMKYITFCNSGETLQNLSKETLRIRRKSSESFLKLCNDVSTILVNFIDKLKEIIMQLIGQGKLRSTEEVPLIKALVFISNKLNSFERQKVFLHEIVSKILAAWNGNQTNYFLSDLNNFLMLLGVEKKSNQSEVDLCRNQFYSILNTLYVVWKFSTIPKENEIRKAGGYYQLVENNEVLMYPLETYLPLILPNTLRLITLLHQLWTPPVRASLSEKHKIIYTIDEITIANVLELENGIADLPQLDNETTQARNFLMNTREWAYELLGLLIQHPKFYSLPEIDSKLLISAFSHVEHVENNHLKSLMNNVIISLSQTVPVNMYGSILPIVFQTCFAINTKLLQNWEEYKEFLEKNGEMSMILEKQTSELTPEEIQEIIKEKFLRDATRSFTSLLFQLFSTPEKVPTPIFQYFNTNHFKSLYSLLESTSLILNLEDTLTFNNMIQFYSSIALFLLPISSDLFEAKSNPKIVTNERKSKIIPKVEEIFRNLVKLLFLSLTREKFVSNHGHTLLLICTIWKHANHYESNFVWKIIKELPNADPDKLKKLESLWNNTQTDKTKKNVLKDFLEHTVGISIGNTLLKKKSNILEMPVSFFIHRLKNKSKNKENEDLPLEYLAQLFDKLSGE</sequence>
<dbReference type="GO" id="GO:0042565">
    <property type="term" value="C:RNA nuclear export complex"/>
    <property type="evidence" value="ECO:0007669"/>
    <property type="project" value="TreeGrafter"/>
</dbReference>
<dbReference type="InterPro" id="IPR013598">
    <property type="entry name" value="Exportin-1/Importin-b-like"/>
</dbReference>
<dbReference type="AlphaFoldDB" id="A0A6B2KWH1"/>
<evidence type="ECO:0000256" key="1">
    <source>
        <dbReference type="ARBA" id="ARBA00009466"/>
    </source>
</evidence>
<feature type="domain" description="Importin N-terminal" evidence="2">
    <location>
        <begin position="1"/>
        <end position="47"/>
    </location>
</feature>
<dbReference type="InterPro" id="IPR045065">
    <property type="entry name" value="XPO1/5"/>
</dbReference>
<protein>
    <recommendedName>
        <fullName evidence="2">Importin N-terminal domain-containing protein</fullName>
    </recommendedName>
</protein>
<dbReference type="GO" id="GO:0006611">
    <property type="term" value="P:protein export from nucleus"/>
    <property type="evidence" value="ECO:0007669"/>
    <property type="project" value="InterPro"/>
</dbReference>
<dbReference type="InterPro" id="IPR016024">
    <property type="entry name" value="ARM-type_fold"/>
</dbReference>
<dbReference type="PANTHER" id="PTHR11223:SF3">
    <property type="entry name" value="EXPORTIN-5"/>
    <property type="match status" value="1"/>
</dbReference>
<dbReference type="InterPro" id="IPR045478">
    <property type="entry name" value="Exportin-5_C"/>
</dbReference>
<dbReference type="InterPro" id="IPR011989">
    <property type="entry name" value="ARM-like"/>
</dbReference>
<dbReference type="GO" id="GO:0005049">
    <property type="term" value="F:nuclear export signal receptor activity"/>
    <property type="evidence" value="ECO:0007669"/>
    <property type="project" value="InterPro"/>
</dbReference>